<dbReference type="InterPro" id="IPR035906">
    <property type="entry name" value="MetI-like_sf"/>
</dbReference>
<keyword evidence="10" id="KW-1185">Reference proteome</keyword>
<dbReference type="GO" id="GO:0055085">
    <property type="term" value="P:transmembrane transport"/>
    <property type="evidence" value="ECO:0007669"/>
    <property type="project" value="InterPro"/>
</dbReference>
<feature type="transmembrane region" description="Helical" evidence="7">
    <location>
        <begin position="69"/>
        <end position="92"/>
    </location>
</feature>
<evidence type="ECO:0000256" key="4">
    <source>
        <dbReference type="ARBA" id="ARBA00022692"/>
    </source>
</evidence>
<accession>A0A4P6Q581</accession>
<comment type="similarity">
    <text evidence="7">Belongs to the binding-protein-dependent transport system permease family.</text>
</comment>
<keyword evidence="6 7" id="KW-0472">Membrane</keyword>
<feature type="transmembrane region" description="Helical" evidence="7">
    <location>
        <begin position="104"/>
        <end position="126"/>
    </location>
</feature>
<name>A0A4P6Q581_9ACTN</name>
<keyword evidence="5 7" id="KW-1133">Transmembrane helix</keyword>
<evidence type="ECO:0000256" key="2">
    <source>
        <dbReference type="ARBA" id="ARBA00022448"/>
    </source>
</evidence>
<feature type="transmembrane region" description="Helical" evidence="7">
    <location>
        <begin position="12"/>
        <end position="31"/>
    </location>
</feature>
<feature type="transmembrane region" description="Helical" evidence="7">
    <location>
        <begin position="239"/>
        <end position="260"/>
    </location>
</feature>
<evidence type="ECO:0000256" key="6">
    <source>
        <dbReference type="ARBA" id="ARBA00023136"/>
    </source>
</evidence>
<dbReference type="CDD" id="cd06261">
    <property type="entry name" value="TM_PBP2"/>
    <property type="match status" value="1"/>
</dbReference>
<evidence type="ECO:0000259" key="8">
    <source>
        <dbReference type="PROSITE" id="PS50928"/>
    </source>
</evidence>
<dbReference type="Proteomes" id="UP000292235">
    <property type="component" value="Chromosome"/>
</dbReference>
<dbReference type="PROSITE" id="PS50928">
    <property type="entry name" value="ABC_TM1"/>
    <property type="match status" value="1"/>
</dbReference>
<feature type="transmembrane region" description="Helical" evidence="7">
    <location>
        <begin position="181"/>
        <end position="207"/>
    </location>
</feature>
<evidence type="ECO:0000313" key="10">
    <source>
        <dbReference type="Proteomes" id="UP000292235"/>
    </source>
</evidence>
<evidence type="ECO:0000313" key="9">
    <source>
        <dbReference type="EMBL" id="QBI55888.1"/>
    </source>
</evidence>
<dbReference type="PANTHER" id="PTHR32243:SF18">
    <property type="entry name" value="INNER MEMBRANE ABC TRANSPORTER PERMEASE PROTEIN YCJP"/>
    <property type="match status" value="1"/>
</dbReference>
<dbReference type="PANTHER" id="PTHR32243">
    <property type="entry name" value="MALTOSE TRANSPORT SYSTEM PERMEASE-RELATED"/>
    <property type="match status" value="1"/>
</dbReference>
<dbReference type="Gene3D" id="1.10.3720.10">
    <property type="entry name" value="MetI-like"/>
    <property type="match status" value="1"/>
</dbReference>
<keyword evidence="3" id="KW-1003">Cell membrane</keyword>
<gene>
    <name evidence="9" type="primary">ycjP3</name>
    <name evidence="9" type="ORF">EKD16_20645</name>
</gene>
<dbReference type="RefSeq" id="WP_242677082.1">
    <property type="nucleotide sequence ID" value="NZ_CP036455.1"/>
</dbReference>
<comment type="subcellular location">
    <subcellularLocation>
        <location evidence="1 7">Cell membrane</location>
        <topology evidence="1 7">Multi-pass membrane protein</topology>
    </subcellularLocation>
</comment>
<keyword evidence="2 7" id="KW-0813">Transport</keyword>
<evidence type="ECO:0000256" key="1">
    <source>
        <dbReference type="ARBA" id="ARBA00004651"/>
    </source>
</evidence>
<sequence length="275" mass="29011">MAVHRRVRTAFTTVAALAIVGVLLFPLYWMVNASFQPATGLLQTPPRWFPVGGTLDGYRQALQSQGLPLLNSIVIAAGTVALTLALSVPASYALSRFRMRGAGALLFALLLVQMVPGIVMANALYAVMNQTGLLSTHLALILADSTVAVPFAVLILRAFMVTIPTELSEAAMVDGAGHARVLWSVVLPVSRNAMITAALFAFLFAWADFLFAVTLNTDDSVMPVTVGIYRFIGAHTADWNGVMATGVIASIPAAILLVVAQRYVAAGVTGGALKD</sequence>
<feature type="transmembrane region" description="Helical" evidence="7">
    <location>
        <begin position="138"/>
        <end position="160"/>
    </location>
</feature>
<evidence type="ECO:0000256" key="3">
    <source>
        <dbReference type="ARBA" id="ARBA00022475"/>
    </source>
</evidence>
<evidence type="ECO:0000256" key="7">
    <source>
        <dbReference type="RuleBase" id="RU363032"/>
    </source>
</evidence>
<dbReference type="SUPFAM" id="SSF161098">
    <property type="entry name" value="MetI-like"/>
    <property type="match status" value="1"/>
</dbReference>
<protein>
    <submittedName>
        <fullName evidence="9">Inner membrane ABC transporter permease protein YcjP</fullName>
    </submittedName>
</protein>
<dbReference type="KEGG" id="strr:EKD16_20645"/>
<organism evidence="9 10">
    <name type="scientific">Streptomonospora litoralis</name>
    <dbReference type="NCBI Taxonomy" id="2498135"/>
    <lineage>
        <taxon>Bacteria</taxon>
        <taxon>Bacillati</taxon>
        <taxon>Actinomycetota</taxon>
        <taxon>Actinomycetes</taxon>
        <taxon>Streptosporangiales</taxon>
        <taxon>Nocardiopsidaceae</taxon>
        <taxon>Streptomonospora</taxon>
    </lineage>
</organism>
<dbReference type="AlphaFoldDB" id="A0A4P6Q581"/>
<dbReference type="InterPro" id="IPR000515">
    <property type="entry name" value="MetI-like"/>
</dbReference>
<proteinExistence type="inferred from homology"/>
<dbReference type="Pfam" id="PF00528">
    <property type="entry name" value="BPD_transp_1"/>
    <property type="match status" value="1"/>
</dbReference>
<keyword evidence="4 7" id="KW-0812">Transmembrane</keyword>
<evidence type="ECO:0000256" key="5">
    <source>
        <dbReference type="ARBA" id="ARBA00022989"/>
    </source>
</evidence>
<dbReference type="EMBL" id="CP036455">
    <property type="protein sequence ID" value="QBI55888.1"/>
    <property type="molecule type" value="Genomic_DNA"/>
</dbReference>
<reference evidence="9 10" key="1">
    <citation type="submission" date="2019-02" db="EMBL/GenBank/DDBJ databases">
        <authorList>
            <person name="Khodamoradi S."/>
            <person name="Hahnke R.L."/>
            <person name="Kaempfer P."/>
            <person name="Schumann P."/>
            <person name="Rohde M."/>
            <person name="Steinert M."/>
            <person name="Luzhetskyy A."/>
            <person name="Wink J."/>
            <person name="Ruckert C."/>
        </authorList>
    </citation>
    <scope>NUCLEOTIDE SEQUENCE [LARGE SCALE GENOMIC DNA]</scope>
    <source>
        <strain evidence="9 10">M2</strain>
    </source>
</reference>
<dbReference type="GO" id="GO:0005886">
    <property type="term" value="C:plasma membrane"/>
    <property type="evidence" value="ECO:0007669"/>
    <property type="project" value="UniProtKB-SubCell"/>
</dbReference>
<dbReference type="InterPro" id="IPR050901">
    <property type="entry name" value="BP-dep_ABC_trans_perm"/>
</dbReference>
<feature type="domain" description="ABC transmembrane type-1" evidence="8">
    <location>
        <begin position="69"/>
        <end position="260"/>
    </location>
</feature>